<gene>
    <name evidence="1" type="primary">gatC</name>
    <name evidence="2" type="ORF">BSR29_02595</name>
</gene>
<evidence type="ECO:0000256" key="1">
    <source>
        <dbReference type="HAMAP-Rule" id="MF_00122"/>
    </source>
</evidence>
<organism evidence="2 3">
    <name type="scientific">Boudabousia liubingyangii</name>
    <dbReference type="NCBI Taxonomy" id="1921764"/>
    <lineage>
        <taxon>Bacteria</taxon>
        <taxon>Bacillati</taxon>
        <taxon>Actinomycetota</taxon>
        <taxon>Actinomycetes</taxon>
        <taxon>Actinomycetales</taxon>
        <taxon>Actinomycetaceae</taxon>
        <taxon>Boudabousia</taxon>
    </lineage>
</organism>
<reference evidence="2 3" key="1">
    <citation type="submission" date="2016-11" db="EMBL/GenBank/DDBJ databases">
        <title>Actinomyces gypaetusis sp. nov. isolated from the vulture Gypaetus barbatus in Qinghai Tibet Plateau China.</title>
        <authorList>
            <person name="Meng X."/>
        </authorList>
    </citation>
    <scope>NUCLEOTIDE SEQUENCE [LARGE SCALE GENOMIC DNA]</scope>
    <source>
        <strain evidence="2 3">VUL4_2</strain>
    </source>
</reference>
<dbReference type="GO" id="GO:0016740">
    <property type="term" value="F:transferase activity"/>
    <property type="evidence" value="ECO:0007669"/>
    <property type="project" value="UniProtKB-KW"/>
</dbReference>
<dbReference type="GO" id="GO:0006450">
    <property type="term" value="P:regulation of translational fidelity"/>
    <property type="evidence" value="ECO:0007669"/>
    <property type="project" value="InterPro"/>
</dbReference>
<comment type="catalytic activity">
    <reaction evidence="1">
        <text>L-aspartyl-tRNA(Asn) + L-glutamine + ATP + H2O = L-asparaginyl-tRNA(Asn) + L-glutamate + ADP + phosphate + 2 H(+)</text>
        <dbReference type="Rhea" id="RHEA:14513"/>
        <dbReference type="Rhea" id="RHEA-COMP:9674"/>
        <dbReference type="Rhea" id="RHEA-COMP:9677"/>
        <dbReference type="ChEBI" id="CHEBI:15377"/>
        <dbReference type="ChEBI" id="CHEBI:15378"/>
        <dbReference type="ChEBI" id="CHEBI:29985"/>
        <dbReference type="ChEBI" id="CHEBI:30616"/>
        <dbReference type="ChEBI" id="CHEBI:43474"/>
        <dbReference type="ChEBI" id="CHEBI:58359"/>
        <dbReference type="ChEBI" id="CHEBI:78515"/>
        <dbReference type="ChEBI" id="CHEBI:78516"/>
        <dbReference type="ChEBI" id="CHEBI:456216"/>
    </reaction>
</comment>
<name>A0A1Q5PQK4_9ACTO</name>
<keyword evidence="1" id="KW-0648">Protein biosynthesis</keyword>
<dbReference type="EMBL" id="MQSV01000001">
    <property type="protein sequence ID" value="OKL49847.1"/>
    <property type="molecule type" value="Genomic_DNA"/>
</dbReference>
<dbReference type="Proteomes" id="UP000186785">
    <property type="component" value="Unassembled WGS sequence"/>
</dbReference>
<sequence length="98" mass="10851">MSDFSTDTVMRLARMSRIALTPEEAQDFAHELAGITDSIERVQKLDLENTPATSHPLPLENVMRKDEVGPTLDRDEVLAAAPEAQDGMFRVAQILGEE</sequence>
<evidence type="ECO:0000313" key="3">
    <source>
        <dbReference type="Proteomes" id="UP000186785"/>
    </source>
</evidence>
<dbReference type="InterPro" id="IPR003837">
    <property type="entry name" value="GatC"/>
</dbReference>
<dbReference type="HAMAP" id="MF_00122">
    <property type="entry name" value="GatC"/>
    <property type="match status" value="1"/>
</dbReference>
<evidence type="ECO:0000313" key="2">
    <source>
        <dbReference type="EMBL" id="OKL49847.1"/>
    </source>
</evidence>
<dbReference type="STRING" id="1921764.BSR28_08575"/>
<dbReference type="RefSeq" id="WP_073708731.1">
    <property type="nucleotide sequence ID" value="NZ_MQSU01000005.1"/>
</dbReference>
<dbReference type="Pfam" id="PF02686">
    <property type="entry name" value="GatC"/>
    <property type="match status" value="1"/>
</dbReference>
<proteinExistence type="inferred from homology"/>
<dbReference type="GO" id="GO:0050566">
    <property type="term" value="F:asparaginyl-tRNA synthase (glutamine-hydrolyzing) activity"/>
    <property type="evidence" value="ECO:0007669"/>
    <property type="project" value="RHEA"/>
</dbReference>
<comment type="similarity">
    <text evidence="1">Belongs to the GatC family.</text>
</comment>
<comment type="function">
    <text evidence="1">Allows the formation of correctly charged Asn-tRNA(Asn) or Gln-tRNA(Gln) through the transamidation of misacylated Asp-tRNA(Asn) or Glu-tRNA(Gln) in organisms which lack either or both of asparaginyl-tRNA or glutaminyl-tRNA synthetases. The reaction takes place in the presence of glutamine and ATP through an activated phospho-Asp-tRNA(Asn) or phospho-Glu-tRNA(Gln).</text>
</comment>
<dbReference type="EC" id="6.3.5.-" evidence="1"/>
<dbReference type="GO" id="GO:0050567">
    <property type="term" value="F:glutaminyl-tRNA synthase (glutamine-hydrolyzing) activity"/>
    <property type="evidence" value="ECO:0007669"/>
    <property type="project" value="UniProtKB-UniRule"/>
</dbReference>
<dbReference type="AlphaFoldDB" id="A0A1Q5PQK4"/>
<keyword evidence="1" id="KW-0547">Nucleotide-binding</keyword>
<dbReference type="OrthoDB" id="5295223at2"/>
<keyword evidence="1" id="KW-0067">ATP-binding</keyword>
<dbReference type="SUPFAM" id="SSF141000">
    <property type="entry name" value="Glu-tRNAGln amidotransferase C subunit"/>
    <property type="match status" value="1"/>
</dbReference>
<comment type="subunit">
    <text evidence="1">Heterotrimer of A, B and C subunits.</text>
</comment>
<dbReference type="NCBIfam" id="TIGR00135">
    <property type="entry name" value="gatC"/>
    <property type="match status" value="1"/>
</dbReference>
<dbReference type="GO" id="GO:0005524">
    <property type="term" value="F:ATP binding"/>
    <property type="evidence" value="ECO:0007669"/>
    <property type="project" value="UniProtKB-KW"/>
</dbReference>
<keyword evidence="2" id="KW-0808">Transferase</keyword>
<dbReference type="InterPro" id="IPR036113">
    <property type="entry name" value="Asp/Glu-ADT_sf_sub_c"/>
</dbReference>
<comment type="catalytic activity">
    <reaction evidence="1">
        <text>L-glutamyl-tRNA(Gln) + L-glutamine + ATP + H2O = L-glutaminyl-tRNA(Gln) + L-glutamate + ADP + phosphate + H(+)</text>
        <dbReference type="Rhea" id="RHEA:17521"/>
        <dbReference type="Rhea" id="RHEA-COMP:9681"/>
        <dbReference type="Rhea" id="RHEA-COMP:9684"/>
        <dbReference type="ChEBI" id="CHEBI:15377"/>
        <dbReference type="ChEBI" id="CHEBI:15378"/>
        <dbReference type="ChEBI" id="CHEBI:29985"/>
        <dbReference type="ChEBI" id="CHEBI:30616"/>
        <dbReference type="ChEBI" id="CHEBI:43474"/>
        <dbReference type="ChEBI" id="CHEBI:58359"/>
        <dbReference type="ChEBI" id="CHEBI:78520"/>
        <dbReference type="ChEBI" id="CHEBI:78521"/>
        <dbReference type="ChEBI" id="CHEBI:456216"/>
    </reaction>
</comment>
<accession>A0A1Q5PQK4</accession>
<dbReference type="GO" id="GO:0070681">
    <property type="term" value="P:glutaminyl-tRNAGln biosynthesis via transamidation"/>
    <property type="evidence" value="ECO:0007669"/>
    <property type="project" value="TreeGrafter"/>
</dbReference>
<dbReference type="PANTHER" id="PTHR15004">
    <property type="entry name" value="GLUTAMYL-TRNA(GLN) AMIDOTRANSFERASE SUBUNIT C, MITOCHONDRIAL"/>
    <property type="match status" value="1"/>
</dbReference>
<keyword evidence="3" id="KW-1185">Reference proteome</keyword>
<keyword evidence="1" id="KW-0436">Ligase</keyword>
<comment type="caution">
    <text evidence="2">The sequence shown here is derived from an EMBL/GenBank/DDBJ whole genome shotgun (WGS) entry which is preliminary data.</text>
</comment>
<dbReference type="Gene3D" id="1.10.20.60">
    <property type="entry name" value="Glu-tRNAGln amidotransferase C subunit, N-terminal domain"/>
    <property type="match status" value="1"/>
</dbReference>
<dbReference type="PANTHER" id="PTHR15004:SF0">
    <property type="entry name" value="GLUTAMYL-TRNA(GLN) AMIDOTRANSFERASE SUBUNIT C, MITOCHONDRIAL"/>
    <property type="match status" value="1"/>
</dbReference>
<protein>
    <recommendedName>
        <fullName evidence="1">Aspartyl/glutamyl-tRNA(Asn/Gln) amidotransferase subunit C</fullName>
        <shortName evidence="1">Asp/Glu-ADT subunit C</shortName>
        <ecNumber evidence="1">6.3.5.-</ecNumber>
    </recommendedName>
</protein>
<dbReference type="GO" id="GO:0006412">
    <property type="term" value="P:translation"/>
    <property type="evidence" value="ECO:0007669"/>
    <property type="project" value="UniProtKB-UniRule"/>
</dbReference>